<gene>
    <name evidence="2" type="ORF">HBO43_15580</name>
</gene>
<name>A0A7Y0ZU60_PSEVE</name>
<dbReference type="OrthoDB" id="6866231at2"/>
<feature type="compositionally biased region" description="Basic and acidic residues" evidence="1">
    <location>
        <begin position="1"/>
        <end position="12"/>
    </location>
</feature>
<feature type="region of interest" description="Disordered" evidence="1">
    <location>
        <begin position="1"/>
        <end position="25"/>
    </location>
</feature>
<protein>
    <submittedName>
        <fullName evidence="2">Uncharacterized protein</fullName>
    </submittedName>
</protein>
<reference evidence="2 3" key="1">
    <citation type="journal article" date="2020" name="Front. Microbiol.">
        <title>Genetic Organization of the aprX-lipA2 Operon Affects the Proteolytic Potential of Pseudomonas Species in Milk.</title>
        <authorList>
            <person name="Maier C."/>
            <person name="Huptas C."/>
            <person name="von Neubeck M."/>
            <person name="Scherer S."/>
            <person name="Wenning M."/>
            <person name="Lucking G."/>
        </authorList>
    </citation>
    <scope>NUCLEOTIDE SEQUENCE [LARGE SCALE GENOMIC DNA]</scope>
    <source>
        <strain evidence="2 3">WS 4671</strain>
    </source>
</reference>
<dbReference type="AlphaFoldDB" id="A0A7Y0ZU60"/>
<organism evidence="2 3">
    <name type="scientific">Pseudomonas veronii</name>
    <dbReference type="NCBI Taxonomy" id="76761"/>
    <lineage>
        <taxon>Bacteria</taxon>
        <taxon>Pseudomonadati</taxon>
        <taxon>Pseudomonadota</taxon>
        <taxon>Gammaproteobacteria</taxon>
        <taxon>Pseudomonadales</taxon>
        <taxon>Pseudomonadaceae</taxon>
        <taxon>Pseudomonas</taxon>
    </lineage>
</organism>
<accession>A0A7Y0ZU60</accession>
<dbReference type="Proteomes" id="UP000552560">
    <property type="component" value="Unassembled WGS sequence"/>
</dbReference>
<evidence type="ECO:0000313" key="3">
    <source>
        <dbReference type="Proteomes" id="UP000552560"/>
    </source>
</evidence>
<evidence type="ECO:0000313" key="2">
    <source>
        <dbReference type="EMBL" id="NMX98021.1"/>
    </source>
</evidence>
<comment type="caution">
    <text evidence="2">The sequence shown here is derived from an EMBL/GenBank/DDBJ whole genome shotgun (WGS) entry which is preliminary data.</text>
</comment>
<dbReference type="EMBL" id="JAAQWE010000014">
    <property type="protein sequence ID" value="NMX98021.1"/>
    <property type="molecule type" value="Genomic_DNA"/>
</dbReference>
<evidence type="ECO:0000256" key="1">
    <source>
        <dbReference type="SAM" id="MobiDB-lite"/>
    </source>
</evidence>
<sequence length="653" mass="69827">MANPARFKDVKASKASSNKPNTWPTILTPPAPADIHTLPDVVGDDQLAVVSAEQQRDGLPATIRLWPNAAEFPGEFDILTVSLEGQAVQLQEIEGPITADVDIVIKSGRLRTHGPKDITYSVTLSGLPAGEFSLPQTVFVDAIDPNGNNRPGALTLPVDLPSEGVTPAYLAAHGGVTLTFPRPVDSRPGDTLVVFFGETDDTGKMINVPPTGPITLTYNTLEIQGFGEGDFLISYQISDRAGNATQVSIPRTLSVRTSNPPVLLAPLVPNAGALIDKEEARDGVLVTVPTIDNFHPNDWVHIFMNGIEFGSQRLGVTPVFALPFVVGYSTLRAGGVLYTASFKYEVRRGLDTYPSPETDVPVDFVEPGTPIPGEGPVDTALALPVVRGDSAVDNSLIASDLDGTIRATFPIYAGRTTTPGTEFIDLYYGFMDGTAVGTYGVTGTEPEGTMISITIASDIIESYGNGEVPCWYRVRNANNYKESRKQNVNVNVFSLDGLADPVFTNLFTPPPPSTDAPFISCEQIPWVGVPIRIFDPVTLQDGDTVVIHAVRYLYSGVTKPPTPVAGSEINSPPIGIGPSERINGFTYNFALNSYFDGDTARRRGWLEVSWSIIRSGPPPESGTSDPVAVKWDIRSSASTGTCAPITLRNGSLA</sequence>
<proteinExistence type="predicted"/>
<dbReference type="RefSeq" id="WP_057004964.1">
    <property type="nucleotide sequence ID" value="NZ_CP149793.1"/>
</dbReference>
<feature type="compositionally biased region" description="Polar residues" evidence="1">
    <location>
        <begin position="14"/>
        <end position="25"/>
    </location>
</feature>